<feature type="domain" description="Rieske" evidence="13">
    <location>
        <begin position="105"/>
        <end position="212"/>
    </location>
</feature>
<dbReference type="InterPro" id="IPR015879">
    <property type="entry name" value="Ring_hydroxy_dOase_asu_C_dom"/>
</dbReference>
<dbReference type="InterPro" id="IPR001663">
    <property type="entry name" value="Rng_hydr_dOase-A"/>
</dbReference>
<dbReference type="InterPro" id="IPR036922">
    <property type="entry name" value="Rieske_2Fe-2S_sf"/>
</dbReference>
<dbReference type="SUPFAM" id="SSF55961">
    <property type="entry name" value="Bet v1-like"/>
    <property type="match status" value="1"/>
</dbReference>
<evidence type="ECO:0000256" key="9">
    <source>
        <dbReference type="ARBA" id="ARBA00023002"/>
    </source>
</evidence>
<name>A0A7S3PR16_9STRA</name>
<dbReference type="GO" id="GO:0051537">
    <property type="term" value="F:2 iron, 2 sulfur cluster binding"/>
    <property type="evidence" value="ECO:0007669"/>
    <property type="project" value="UniProtKB-KW"/>
</dbReference>
<evidence type="ECO:0000313" key="14">
    <source>
        <dbReference type="EMBL" id="CAE0447689.1"/>
    </source>
</evidence>
<accession>A0A7S3PR16</accession>
<evidence type="ECO:0000256" key="5">
    <source>
        <dbReference type="ARBA" id="ARBA00012763"/>
    </source>
</evidence>
<proteinExistence type="inferred from homology"/>
<dbReference type="Pfam" id="PF00355">
    <property type="entry name" value="Rieske"/>
    <property type="match status" value="1"/>
</dbReference>
<dbReference type="Gene3D" id="3.90.380.10">
    <property type="entry name" value="Naphthalene 1,2-dioxygenase Alpha Subunit, Chain A, domain 1"/>
    <property type="match status" value="1"/>
</dbReference>
<dbReference type="CDD" id="cd08884">
    <property type="entry name" value="RHO_alpha_C_GbcA-like"/>
    <property type="match status" value="1"/>
</dbReference>
<dbReference type="EC" id="1.14.15.7" evidence="5"/>
<comment type="similarity">
    <text evidence="4">Belongs to the choline monooxygenase family.</text>
</comment>
<keyword evidence="9" id="KW-0560">Oxidoreductase</keyword>
<evidence type="ECO:0000256" key="6">
    <source>
        <dbReference type="ARBA" id="ARBA00014931"/>
    </source>
</evidence>
<keyword evidence="7" id="KW-0001">2Fe-2S</keyword>
<organism evidence="14">
    <name type="scientific">Aplanochytrium stocchinoi</name>
    <dbReference type="NCBI Taxonomy" id="215587"/>
    <lineage>
        <taxon>Eukaryota</taxon>
        <taxon>Sar</taxon>
        <taxon>Stramenopiles</taxon>
        <taxon>Bigyra</taxon>
        <taxon>Labyrinthulomycetes</taxon>
        <taxon>Thraustochytrida</taxon>
        <taxon>Thraustochytriidae</taxon>
        <taxon>Aplanochytrium</taxon>
    </lineage>
</organism>
<evidence type="ECO:0000256" key="4">
    <source>
        <dbReference type="ARBA" id="ARBA00010848"/>
    </source>
</evidence>
<evidence type="ECO:0000256" key="1">
    <source>
        <dbReference type="ARBA" id="ARBA00001962"/>
    </source>
</evidence>
<keyword evidence="11" id="KW-0411">Iron-sulfur</keyword>
<comment type="catalytic activity">
    <reaction evidence="12">
        <text>choline + 2 reduced [2Fe-2S]-[ferredoxin] + O2 + 2 H(+) = betaine aldehyde hydrate + 2 oxidized [2Fe-2S]-[ferredoxin] + H2O</text>
        <dbReference type="Rhea" id="RHEA:17769"/>
        <dbReference type="Rhea" id="RHEA-COMP:10000"/>
        <dbReference type="Rhea" id="RHEA-COMP:10001"/>
        <dbReference type="ChEBI" id="CHEBI:15354"/>
        <dbReference type="ChEBI" id="CHEBI:15377"/>
        <dbReference type="ChEBI" id="CHEBI:15378"/>
        <dbReference type="ChEBI" id="CHEBI:15379"/>
        <dbReference type="ChEBI" id="CHEBI:15870"/>
        <dbReference type="ChEBI" id="CHEBI:33737"/>
        <dbReference type="ChEBI" id="CHEBI:33738"/>
        <dbReference type="EC" id="1.14.15.7"/>
    </reaction>
</comment>
<evidence type="ECO:0000256" key="11">
    <source>
        <dbReference type="ARBA" id="ARBA00023014"/>
    </source>
</evidence>
<sequence>MTFAIAHPFFKNLSRTFLYGRRIHASAFQAQASAGAAAAVAAAPLPNIEIERPRAPSMQPISIDDKIRFVDTISSRRTNFGLPGASYHDPVFHECDMRSLWYKEWIFVGHDCELKKPGDWFTLQLGVYPILVTMGKDRVIRAFHNVCRHRGYPLCIDSSGSAKRRFKCQYHQWTYDLDGKLAFARDFDSELDKDAFSLKPIALESTGGYLFVSVSENPKPFQPLRDICESYLTPFDLKNAKVAHTSKIIEKGNWKMVWENNRECYHCKGSHPELTVSFPDGVWWNGMGGTEEQKKMVKEFNDKCEELGLRSGFDASEDASYRLQRIPLENGARSFTMDGEPAVKTKRLGILPLDEPVGDVLFYHYPSTWNHFLADHALSFRLLPISPTETEVTTKWLVPGDAVEGVDYDLETLTKVWIETNMQDQKLVEANQIGVSSPAYEPGPYNMSHESGVSQFVDWYCNTSVQQLN</sequence>
<dbReference type="EMBL" id="HBIN01022957">
    <property type="protein sequence ID" value="CAE0447689.1"/>
    <property type="molecule type" value="Transcribed_RNA"/>
</dbReference>
<keyword evidence="10" id="KW-0408">Iron</keyword>
<dbReference type="PRINTS" id="PR00090">
    <property type="entry name" value="RNGDIOXGNASE"/>
</dbReference>
<evidence type="ECO:0000259" key="13">
    <source>
        <dbReference type="PROSITE" id="PS51296"/>
    </source>
</evidence>
<evidence type="ECO:0000256" key="7">
    <source>
        <dbReference type="ARBA" id="ARBA00022714"/>
    </source>
</evidence>
<dbReference type="GO" id="GO:0005506">
    <property type="term" value="F:iron ion binding"/>
    <property type="evidence" value="ECO:0007669"/>
    <property type="project" value="InterPro"/>
</dbReference>
<dbReference type="AlphaFoldDB" id="A0A7S3PR16"/>
<dbReference type="Gene3D" id="2.102.10.10">
    <property type="entry name" value="Rieske [2Fe-2S] iron-sulphur domain"/>
    <property type="match status" value="1"/>
</dbReference>
<keyword evidence="8" id="KW-0479">Metal-binding</keyword>
<dbReference type="PANTHER" id="PTHR43756">
    <property type="entry name" value="CHOLINE MONOOXYGENASE, CHLOROPLASTIC"/>
    <property type="match status" value="1"/>
</dbReference>
<reference evidence="14" key="1">
    <citation type="submission" date="2021-01" db="EMBL/GenBank/DDBJ databases">
        <authorList>
            <person name="Corre E."/>
            <person name="Pelletier E."/>
            <person name="Niang G."/>
            <person name="Scheremetjew M."/>
            <person name="Finn R."/>
            <person name="Kale V."/>
            <person name="Holt S."/>
            <person name="Cochrane G."/>
            <person name="Meng A."/>
            <person name="Brown T."/>
            <person name="Cohen L."/>
        </authorList>
    </citation>
    <scope>NUCLEOTIDE SEQUENCE</scope>
    <source>
        <strain evidence="14">GSBS06</strain>
    </source>
</reference>
<dbReference type="GO" id="GO:0019285">
    <property type="term" value="P:glycine betaine biosynthetic process from choline"/>
    <property type="evidence" value="ECO:0007669"/>
    <property type="project" value="UniProtKB-UniPathway"/>
</dbReference>
<dbReference type="PROSITE" id="PS51296">
    <property type="entry name" value="RIESKE"/>
    <property type="match status" value="1"/>
</dbReference>
<dbReference type="PANTHER" id="PTHR43756:SF5">
    <property type="entry name" value="CHOLINE MONOOXYGENASE, CHLOROPLASTIC"/>
    <property type="match status" value="1"/>
</dbReference>
<protein>
    <recommendedName>
        <fullName evidence="6">Choline monooxygenase, chloroplastic</fullName>
        <ecNumber evidence="5">1.14.15.7</ecNumber>
    </recommendedName>
</protein>
<dbReference type="InterPro" id="IPR017941">
    <property type="entry name" value="Rieske_2Fe-2S"/>
</dbReference>
<evidence type="ECO:0000256" key="12">
    <source>
        <dbReference type="ARBA" id="ARBA00049097"/>
    </source>
</evidence>
<evidence type="ECO:0000256" key="8">
    <source>
        <dbReference type="ARBA" id="ARBA00022723"/>
    </source>
</evidence>
<evidence type="ECO:0000256" key="10">
    <source>
        <dbReference type="ARBA" id="ARBA00023004"/>
    </source>
</evidence>
<dbReference type="Pfam" id="PF00848">
    <property type="entry name" value="Ring_hydroxyl_A"/>
    <property type="match status" value="1"/>
</dbReference>
<dbReference type="GO" id="GO:0019133">
    <property type="term" value="F:choline monooxygenase activity"/>
    <property type="evidence" value="ECO:0007669"/>
    <property type="project" value="UniProtKB-EC"/>
</dbReference>
<gene>
    <name evidence="14" type="ORF">ASTO00021_LOCUS17654</name>
</gene>
<comment type="cofactor">
    <cofactor evidence="1">
        <name>Fe cation</name>
        <dbReference type="ChEBI" id="CHEBI:24875"/>
    </cofactor>
</comment>
<evidence type="ECO:0000256" key="2">
    <source>
        <dbReference type="ARBA" id="ARBA00002149"/>
    </source>
</evidence>
<dbReference type="SUPFAM" id="SSF50022">
    <property type="entry name" value="ISP domain"/>
    <property type="match status" value="1"/>
</dbReference>
<comment type="function">
    <text evidence="2">Catalyzes the first step of the osmoprotectant glycine betaine synthesis.</text>
</comment>
<dbReference type="UniPathway" id="UPA00529">
    <property type="reaction ID" value="UER00430"/>
</dbReference>
<evidence type="ECO:0000256" key="3">
    <source>
        <dbReference type="ARBA" id="ARBA00004866"/>
    </source>
</evidence>
<comment type="pathway">
    <text evidence="3">Amine and polyamine biosynthesis; betaine biosynthesis via choline pathway; betaine aldehyde from choline (monooxygenase route): step 1/1.</text>
</comment>
<dbReference type="CDD" id="cd03469">
    <property type="entry name" value="Rieske_RO_Alpha_N"/>
    <property type="match status" value="1"/>
</dbReference>